<comment type="caution">
    <text evidence="1">The sequence shown here is derived from an EMBL/GenBank/DDBJ whole genome shotgun (WGS) entry which is preliminary data.</text>
</comment>
<proteinExistence type="predicted"/>
<sequence>QEHAMAIQSLNDLILQRNEILNRKVDSIMDLDLTHEEAQEWASLYALLGTWAFVARSSNPQDIRTLYFDPAVVLLDPLDQIRRRGAKTVYYQYADFADKQLRQLEGSDEYKRKKDWVARLQGELDDLKENYKTARSQAEKEDIRRQKERTQKLLDIDEKGLNDSESSLKSFLQQAIAMYAHYMEVSHDQDQEIAIRFCGLWFSKFESEVAAESIRNALQKISTYKLLFLSHQLTARLGTGSTKDGGRRNQRYIHQLVEAMCIQHPYHSLLQVLTAKGSERPLSNNEQPSSEDLYPERSEEAQKIVDNVRSASHQQSGSNYDRPKFFLNTMEEAFEAFIEWARFPIKQLGYKSGMMISIPRSIALYHWTWDETTKRDRPEPLPIPVVTADLPVEMDGQYNRIPTLHYYLRQYNVA</sequence>
<dbReference type="EMBL" id="CAJVPT010044839">
    <property type="protein sequence ID" value="CAG8735090.1"/>
    <property type="molecule type" value="Genomic_DNA"/>
</dbReference>
<organism evidence="1 2">
    <name type="scientific">Acaulospora colombiana</name>
    <dbReference type="NCBI Taxonomy" id="27376"/>
    <lineage>
        <taxon>Eukaryota</taxon>
        <taxon>Fungi</taxon>
        <taxon>Fungi incertae sedis</taxon>
        <taxon>Mucoromycota</taxon>
        <taxon>Glomeromycotina</taxon>
        <taxon>Glomeromycetes</taxon>
        <taxon>Diversisporales</taxon>
        <taxon>Acaulosporaceae</taxon>
        <taxon>Acaulospora</taxon>
    </lineage>
</organism>
<protein>
    <submittedName>
        <fullName evidence="1">12330_t:CDS:1</fullName>
    </submittedName>
</protein>
<keyword evidence="2" id="KW-1185">Reference proteome</keyword>
<name>A0ACA9Q9P9_9GLOM</name>
<dbReference type="Proteomes" id="UP000789525">
    <property type="component" value="Unassembled WGS sequence"/>
</dbReference>
<evidence type="ECO:0000313" key="2">
    <source>
        <dbReference type="Proteomes" id="UP000789525"/>
    </source>
</evidence>
<accession>A0ACA9Q9P9</accession>
<feature type="non-terminal residue" evidence="1">
    <location>
        <position position="414"/>
    </location>
</feature>
<feature type="non-terminal residue" evidence="1">
    <location>
        <position position="1"/>
    </location>
</feature>
<gene>
    <name evidence="1" type="ORF">ACOLOM_LOCUS11867</name>
</gene>
<evidence type="ECO:0000313" key="1">
    <source>
        <dbReference type="EMBL" id="CAG8735090.1"/>
    </source>
</evidence>
<reference evidence="1" key="1">
    <citation type="submission" date="2021-06" db="EMBL/GenBank/DDBJ databases">
        <authorList>
            <person name="Kallberg Y."/>
            <person name="Tangrot J."/>
            <person name="Rosling A."/>
        </authorList>
    </citation>
    <scope>NUCLEOTIDE SEQUENCE</scope>
    <source>
        <strain evidence="1">CL356</strain>
    </source>
</reference>